<keyword evidence="5 8" id="KW-1133">Transmembrane helix</keyword>
<dbReference type="EMBL" id="JBHTCO010000019">
    <property type="protein sequence ID" value="MFC7394134.1"/>
    <property type="molecule type" value="Genomic_DNA"/>
</dbReference>
<dbReference type="PIRSF" id="PIRSF002744">
    <property type="entry name" value="Pur-cyt_permease"/>
    <property type="match status" value="1"/>
</dbReference>
<sequence length="464" mass="51601">MKIETRSIDFIPVEERHGKARHLFPVWFGANMHLTTLVTGAVIFTLMHSLFWTIAAIIIGNAIGALFVASHSAQGPQLGIPQMIQSRAQFGVIGAIIPLISAMFIYFGYLISSGLLGAQALASAFKIPLTPAIIILSAATFLVVLFGYDLIHKLQKYFSWIFLIVFFIVTIIAFRLPVPEGSWSPGGFDPILFMLGVSMNAAWQLSFAPYVADYSRYLPVDTSASGTFWYTFLGTVLGSVWMEVIGASLALAIPHYLDNPSSHLAHIVFGGSVVFPMFIVIVLGQLSINIFNLYGAFMSTITVLEPFTKFRVTPLVRGLFILTITFLGAVLTIWGQNSFMAIFSNFILFLGYCLIPWTAINLIDYYLLRKGHYSIKDIFDLNGKYGKVNWVTISAYIISIVLQIPFMKTSFYTGPIARILHGADIAWAIGLILPFILYYFPMKRKIKSSDSSKIIINNEEVEQS</sequence>
<feature type="transmembrane region" description="Helical" evidence="8">
    <location>
        <begin position="388"/>
        <end position="407"/>
    </location>
</feature>
<dbReference type="Pfam" id="PF02133">
    <property type="entry name" value="Transp_cyt_pur"/>
    <property type="match status" value="1"/>
</dbReference>
<evidence type="ECO:0000313" key="9">
    <source>
        <dbReference type="EMBL" id="MFC7394134.1"/>
    </source>
</evidence>
<keyword evidence="4 8" id="KW-0812">Transmembrane</keyword>
<keyword evidence="3 7" id="KW-0813">Transport</keyword>
<evidence type="ECO:0000256" key="5">
    <source>
        <dbReference type="ARBA" id="ARBA00022989"/>
    </source>
</evidence>
<feature type="transmembrane region" description="Helical" evidence="8">
    <location>
        <begin position="346"/>
        <end position="367"/>
    </location>
</feature>
<evidence type="ECO:0000256" key="7">
    <source>
        <dbReference type="PIRNR" id="PIRNR002744"/>
    </source>
</evidence>
<evidence type="ECO:0000256" key="3">
    <source>
        <dbReference type="ARBA" id="ARBA00022448"/>
    </source>
</evidence>
<comment type="caution">
    <text evidence="9">The sequence shown here is derived from an EMBL/GenBank/DDBJ whole genome shotgun (WGS) entry which is preliminary data.</text>
</comment>
<dbReference type="InterPro" id="IPR026030">
    <property type="entry name" value="Pur-cyt_permease_Fcy2/21/22"/>
</dbReference>
<dbReference type="Gene3D" id="1.10.4160.10">
    <property type="entry name" value="Hydantoin permease"/>
    <property type="match status" value="1"/>
</dbReference>
<dbReference type="InterPro" id="IPR001248">
    <property type="entry name" value="Pur-cyt_permease"/>
</dbReference>
<feature type="transmembrane region" description="Helical" evidence="8">
    <location>
        <begin position="24"/>
        <end position="44"/>
    </location>
</feature>
<evidence type="ECO:0000313" key="10">
    <source>
        <dbReference type="Proteomes" id="UP001596505"/>
    </source>
</evidence>
<comment type="similarity">
    <text evidence="2 7">Belongs to the purine-cytosine permease (2.A.39) family.</text>
</comment>
<dbReference type="PANTHER" id="PTHR31806:SF1">
    <property type="entry name" value="PURINE-CYTOSINE PERMEASE FCY2-RELATED"/>
    <property type="match status" value="1"/>
</dbReference>
<feature type="transmembrane region" description="Helical" evidence="8">
    <location>
        <begin position="90"/>
        <end position="109"/>
    </location>
</feature>
<accession>A0ABW2PY93</accession>
<feature type="transmembrane region" description="Helical" evidence="8">
    <location>
        <begin position="190"/>
        <end position="208"/>
    </location>
</feature>
<keyword evidence="6 7" id="KW-0472">Membrane</keyword>
<reference evidence="10" key="1">
    <citation type="journal article" date="2019" name="Int. J. Syst. Evol. Microbiol.">
        <title>The Global Catalogue of Microorganisms (GCM) 10K type strain sequencing project: providing services to taxonomists for standard genome sequencing and annotation.</title>
        <authorList>
            <consortium name="The Broad Institute Genomics Platform"/>
            <consortium name="The Broad Institute Genome Sequencing Center for Infectious Disease"/>
            <person name="Wu L."/>
            <person name="Ma J."/>
        </authorList>
    </citation>
    <scope>NUCLEOTIDE SEQUENCE [LARGE SCALE GENOMIC DNA]</scope>
    <source>
        <strain evidence="10">CGMCC 1.16305</strain>
    </source>
</reference>
<feature type="transmembrane region" description="Helical" evidence="8">
    <location>
        <begin position="157"/>
        <end position="178"/>
    </location>
</feature>
<name>A0ABW2PY93_9BACL</name>
<organism evidence="9 10">
    <name type="scientific">Scopulibacillus cellulosilyticus</name>
    <dbReference type="NCBI Taxonomy" id="2665665"/>
    <lineage>
        <taxon>Bacteria</taxon>
        <taxon>Bacillati</taxon>
        <taxon>Bacillota</taxon>
        <taxon>Bacilli</taxon>
        <taxon>Bacillales</taxon>
        <taxon>Sporolactobacillaceae</taxon>
        <taxon>Scopulibacillus</taxon>
    </lineage>
</organism>
<gene>
    <name evidence="9" type="ORF">ACFQRG_14350</name>
</gene>
<keyword evidence="10" id="KW-1185">Reference proteome</keyword>
<evidence type="ECO:0000256" key="4">
    <source>
        <dbReference type="ARBA" id="ARBA00022692"/>
    </source>
</evidence>
<feature type="transmembrane region" description="Helical" evidence="8">
    <location>
        <begin position="50"/>
        <end position="69"/>
    </location>
</feature>
<feature type="transmembrane region" description="Helical" evidence="8">
    <location>
        <begin position="228"/>
        <end position="253"/>
    </location>
</feature>
<dbReference type="Proteomes" id="UP001596505">
    <property type="component" value="Unassembled WGS sequence"/>
</dbReference>
<dbReference type="PANTHER" id="PTHR31806">
    <property type="entry name" value="PURINE-CYTOSINE PERMEASE FCY2-RELATED"/>
    <property type="match status" value="1"/>
</dbReference>
<evidence type="ECO:0000256" key="8">
    <source>
        <dbReference type="SAM" id="Phobius"/>
    </source>
</evidence>
<evidence type="ECO:0000256" key="1">
    <source>
        <dbReference type="ARBA" id="ARBA00004141"/>
    </source>
</evidence>
<proteinExistence type="inferred from homology"/>
<evidence type="ECO:0000256" key="6">
    <source>
        <dbReference type="ARBA" id="ARBA00023136"/>
    </source>
</evidence>
<comment type="subcellular location">
    <subcellularLocation>
        <location evidence="1">Membrane</location>
        <topology evidence="1">Multi-pass membrane protein</topology>
    </subcellularLocation>
</comment>
<dbReference type="CDD" id="cd11484">
    <property type="entry name" value="SLC-NCS1sbd_CobB-like"/>
    <property type="match status" value="1"/>
</dbReference>
<feature type="transmembrane region" description="Helical" evidence="8">
    <location>
        <begin position="273"/>
        <end position="294"/>
    </location>
</feature>
<feature type="transmembrane region" description="Helical" evidence="8">
    <location>
        <begin position="129"/>
        <end position="150"/>
    </location>
</feature>
<feature type="transmembrane region" description="Helical" evidence="8">
    <location>
        <begin position="315"/>
        <end position="334"/>
    </location>
</feature>
<dbReference type="RefSeq" id="WP_380967197.1">
    <property type="nucleotide sequence ID" value="NZ_JBHTCO010000019.1"/>
</dbReference>
<protein>
    <submittedName>
        <fullName evidence="9">Purine-cytosine permease family protein</fullName>
    </submittedName>
</protein>
<feature type="transmembrane region" description="Helical" evidence="8">
    <location>
        <begin position="419"/>
        <end position="440"/>
    </location>
</feature>
<evidence type="ECO:0000256" key="2">
    <source>
        <dbReference type="ARBA" id="ARBA00008974"/>
    </source>
</evidence>